<gene>
    <name evidence="9" type="ORF">Fcan01_27312</name>
</gene>
<keyword evidence="6" id="KW-0675">Receptor</keyword>
<protein>
    <submittedName>
        <fullName evidence="9">Uncharacterized protein</fullName>
    </submittedName>
</protein>
<sequence>MHCNVLPIAEKRNFTLVAEWFNKNIHLFCLREDYEIDLDLNFLATREYHEWDYFPSVRTPFNFYVIITKPNSLKGFQALIEPFPIDTWVLVLCACAIVAVFIYAAECRHAGRLLLVTSLLHDFWFVYSILIFQSSSRVGPLAGKWGFKAIWIVGCFLLSTIIISSLYQGELSTAMTTIVYPFIPLTLEDLAKSSIRVITAGRKEEKSNLDMQISTAKSHGVYGPRVSGYVEKIQKRIFLLKDPADKVGIQMIQADKLLQYGDGEELAVKGNIFAIMDTNSKTAVMANGISLSPDFIVFKGREDLAFDEDDMWTWERNFFTKLYKRSWLGLVEGGFSERFNYLNMISLARLRMSEMGNYGREHFLRVLFNDRKNKGEEDFLKINQESMLPCYYFFLLLLSFTLITFFVEVCIKFRNRVRHIRKGKARLTNMRKFNFYFVKNVPTQERKHQIYRIRVLSLPQ</sequence>
<dbReference type="AlphaFoldDB" id="A0A226CY44"/>
<feature type="transmembrane region" description="Helical" evidence="8">
    <location>
        <begin position="111"/>
        <end position="133"/>
    </location>
</feature>
<keyword evidence="7" id="KW-0325">Glycoprotein</keyword>
<accession>A0A226CY44</accession>
<comment type="caution">
    <text evidence="9">The sequence shown here is derived from an EMBL/GenBank/DDBJ whole genome shotgun (WGS) entry which is preliminary data.</text>
</comment>
<feature type="transmembrane region" description="Helical" evidence="8">
    <location>
        <begin position="87"/>
        <end position="105"/>
    </location>
</feature>
<feature type="transmembrane region" description="Helical" evidence="8">
    <location>
        <begin position="145"/>
        <end position="167"/>
    </location>
</feature>
<dbReference type="PANTHER" id="PTHR42643:SF38">
    <property type="entry name" value="IONOTROPIC RECEPTOR 100A"/>
    <property type="match status" value="1"/>
</dbReference>
<dbReference type="Gene3D" id="1.10.287.70">
    <property type="match status" value="1"/>
</dbReference>
<proteinExistence type="predicted"/>
<evidence type="ECO:0000256" key="3">
    <source>
        <dbReference type="ARBA" id="ARBA00022692"/>
    </source>
</evidence>
<comment type="subcellular location">
    <subcellularLocation>
        <location evidence="1">Cell membrane</location>
        <topology evidence="1">Multi-pass membrane protein</topology>
    </subcellularLocation>
</comment>
<reference evidence="9 10" key="1">
    <citation type="submission" date="2015-12" db="EMBL/GenBank/DDBJ databases">
        <title>The genome of Folsomia candida.</title>
        <authorList>
            <person name="Faddeeva A."/>
            <person name="Derks M.F."/>
            <person name="Anvar Y."/>
            <person name="Smit S."/>
            <person name="Van Straalen N."/>
            <person name="Roelofs D."/>
        </authorList>
    </citation>
    <scope>NUCLEOTIDE SEQUENCE [LARGE SCALE GENOMIC DNA]</scope>
    <source>
        <strain evidence="9 10">VU population</strain>
        <tissue evidence="9">Whole body</tissue>
    </source>
</reference>
<evidence type="ECO:0000313" key="10">
    <source>
        <dbReference type="Proteomes" id="UP000198287"/>
    </source>
</evidence>
<feature type="transmembrane region" description="Helical" evidence="8">
    <location>
        <begin position="391"/>
        <end position="411"/>
    </location>
</feature>
<keyword evidence="5 8" id="KW-0472">Membrane</keyword>
<keyword evidence="4 8" id="KW-1133">Transmembrane helix</keyword>
<name>A0A226CY44_FOLCA</name>
<evidence type="ECO:0000256" key="8">
    <source>
        <dbReference type="SAM" id="Phobius"/>
    </source>
</evidence>
<dbReference type="PANTHER" id="PTHR42643">
    <property type="entry name" value="IONOTROPIC RECEPTOR 20A-RELATED"/>
    <property type="match status" value="1"/>
</dbReference>
<evidence type="ECO:0000313" key="9">
    <source>
        <dbReference type="EMBL" id="OXA37909.1"/>
    </source>
</evidence>
<dbReference type="EMBL" id="LNIX01000051">
    <property type="protein sequence ID" value="OXA37909.1"/>
    <property type="molecule type" value="Genomic_DNA"/>
</dbReference>
<evidence type="ECO:0000256" key="4">
    <source>
        <dbReference type="ARBA" id="ARBA00022989"/>
    </source>
</evidence>
<evidence type="ECO:0000256" key="1">
    <source>
        <dbReference type="ARBA" id="ARBA00004651"/>
    </source>
</evidence>
<keyword evidence="3 8" id="KW-0812">Transmembrane</keyword>
<dbReference type="Proteomes" id="UP000198287">
    <property type="component" value="Unassembled WGS sequence"/>
</dbReference>
<organism evidence="9 10">
    <name type="scientific">Folsomia candida</name>
    <name type="common">Springtail</name>
    <dbReference type="NCBI Taxonomy" id="158441"/>
    <lineage>
        <taxon>Eukaryota</taxon>
        <taxon>Metazoa</taxon>
        <taxon>Ecdysozoa</taxon>
        <taxon>Arthropoda</taxon>
        <taxon>Hexapoda</taxon>
        <taxon>Collembola</taxon>
        <taxon>Entomobryomorpha</taxon>
        <taxon>Isotomoidea</taxon>
        <taxon>Isotomidae</taxon>
        <taxon>Proisotominae</taxon>
        <taxon>Folsomia</taxon>
    </lineage>
</organism>
<dbReference type="GO" id="GO:0005886">
    <property type="term" value="C:plasma membrane"/>
    <property type="evidence" value="ECO:0007669"/>
    <property type="project" value="UniProtKB-SubCell"/>
</dbReference>
<evidence type="ECO:0000256" key="2">
    <source>
        <dbReference type="ARBA" id="ARBA00022475"/>
    </source>
</evidence>
<evidence type="ECO:0000256" key="7">
    <source>
        <dbReference type="ARBA" id="ARBA00023180"/>
    </source>
</evidence>
<dbReference type="InterPro" id="IPR052192">
    <property type="entry name" value="Insect_Ionotropic_Sensory_Rcpt"/>
</dbReference>
<keyword evidence="2" id="KW-1003">Cell membrane</keyword>
<keyword evidence="10" id="KW-1185">Reference proteome</keyword>
<evidence type="ECO:0000256" key="5">
    <source>
        <dbReference type="ARBA" id="ARBA00023136"/>
    </source>
</evidence>
<evidence type="ECO:0000256" key="6">
    <source>
        <dbReference type="ARBA" id="ARBA00023170"/>
    </source>
</evidence>